<evidence type="ECO:0000313" key="1">
    <source>
        <dbReference type="EMBL" id="KAG8155971.1"/>
    </source>
</evidence>
<comment type="caution">
    <text evidence="1">The sequence shown here is derived from an EMBL/GenBank/DDBJ whole genome shotgun (WGS) entry which is preliminary data.</text>
</comment>
<dbReference type="EMBL" id="JAFNEN010006426">
    <property type="protein sequence ID" value="KAG8155971.1"/>
    <property type="molecule type" value="Genomic_DNA"/>
</dbReference>
<dbReference type="AlphaFoldDB" id="A0AAV6TE56"/>
<gene>
    <name evidence="1" type="ORF">JTE90_027747</name>
</gene>
<protein>
    <submittedName>
        <fullName evidence="1">Uncharacterized protein</fullName>
    </submittedName>
</protein>
<organism evidence="1 2">
    <name type="scientific">Oedothorax gibbosus</name>
    <dbReference type="NCBI Taxonomy" id="931172"/>
    <lineage>
        <taxon>Eukaryota</taxon>
        <taxon>Metazoa</taxon>
        <taxon>Ecdysozoa</taxon>
        <taxon>Arthropoda</taxon>
        <taxon>Chelicerata</taxon>
        <taxon>Arachnida</taxon>
        <taxon>Araneae</taxon>
        <taxon>Araneomorphae</taxon>
        <taxon>Entelegynae</taxon>
        <taxon>Araneoidea</taxon>
        <taxon>Linyphiidae</taxon>
        <taxon>Erigoninae</taxon>
        <taxon>Oedothorax</taxon>
    </lineage>
</organism>
<sequence>MVLAPTFSANSPSKGNLLRVVSAHAHVPNATFPHALSERGIRRWLLPVHLAVTKGNPLLVSFLRLIIMLKFSVISSDLRST</sequence>
<proteinExistence type="predicted"/>
<name>A0AAV6TE56_9ARAC</name>
<accession>A0AAV6TE56</accession>
<reference evidence="1 2" key="1">
    <citation type="journal article" date="2022" name="Nat. Ecol. Evol.">
        <title>A masculinizing supergene underlies an exaggerated male reproductive morph in a spider.</title>
        <authorList>
            <person name="Hendrickx F."/>
            <person name="De Corte Z."/>
            <person name="Sonet G."/>
            <person name="Van Belleghem S.M."/>
            <person name="Kostlbacher S."/>
            <person name="Vangestel C."/>
        </authorList>
    </citation>
    <scope>NUCLEOTIDE SEQUENCE [LARGE SCALE GENOMIC DNA]</scope>
    <source>
        <strain evidence="1">W744_W776</strain>
    </source>
</reference>
<evidence type="ECO:0000313" key="2">
    <source>
        <dbReference type="Proteomes" id="UP000827092"/>
    </source>
</evidence>
<keyword evidence="2" id="KW-1185">Reference proteome</keyword>
<dbReference type="Proteomes" id="UP000827092">
    <property type="component" value="Unassembled WGS sequence"/>
</dbReference>